<proteinExistence type="predicted"/>
<dbReference type="AlphaFoldDB" id="A0AAQ4DVL8"/>
<keyword evidence="2" id="KW-1185">Reference proteome</keyword>
<organism evidence="1 2">
    <name type="scientific">Amblyomma americanum</name>
    <name type="common">Lone star tick</name>
    <dbReference type="NCBI Taxonomy" id="6943"/>
    <lineage>
        <taxon>Eukaryota</taxon>
        <taxon>Metazoa</taxon>
        <taxon>Ecdysozoa</taxon>
        <taxon>Arthropoda</taxon>
        <taxon>Chelicerata</taxon>
        <taxon>Arachnida</taxon>
        <taxon>Acari</taxon>
        <taxon>Parasitiformes</taxon>
        <taxon>Ixodida</taxon>
        <taxon>Ixodoidea</taxon>
        <taxon>Ixodidae</taxon>
        <taxon>Amblyomminae</taxon>
        <taxon>Amblyomma</taxon>
    </lineage>
</organism>
<dbReference type="EMBL" id="JARKHS020026284">
    <property type="protein sequence ID" value="KAK8766508.1"/>
    <property type="molecule type" value="Genomic_DNA"/>
</dbReference>
<comment type="caution">
    <text evidence="1">The sequence shown here is derived from an EMBL/GenBank/DDBJ whole genome shotgun (WGS) entry which is preliminary data.</text>
</comment>
<name>A0AAQ4DVL8_AMBAM</name>
<dbReference type="Proteomes" id="UP001321473">
    <property type="component" value="Unassembled WGS sequence"/>
</dbReference>
<protein>
    <submittedName>
        <fullName evidence="1">Uncharacterized protein</fullName>
    </submittedName>
</protein>
<evidence type="ECO:0000313" key="2">
    <source>
        <dbReference type="Proteomes" id="UP001321473"/>
    </source>
</evidence>
<gene>
    <name evidence="1" type="ORF">V5799_006713</name>
</gene>
<accession>A0AAQ4DVL8</accession>
<evidence type="ECO:0000313" key="1">
    <source>
        <dbReference type="EMBL" id="KAK8766508.1"/>
    </source>
</evidence>
<reference evidence="1 2" key="1">
    <citation type="journal article" date="2023" name="Arcadia Sci">
        <title>De novo assembly of a long-read Amblyomma americanum tick genome.</title>
        <authorList>
            <person name="Chou S."/>
            <person name="Poskanzer K.E."/>
            <person name="Rollins M."/>
            <person name="Thuy-Boun P.S."/>
        </authorList>
    </citation>
    <scope>NUCLEOTIDE SEQUENCE [LARGE SCALE GENOMIC DNA]</scope>
    <source>
        <strain evidence="1">F_SG_1</strain>
        <tissue evidence="1">Salivary glands</tissue>
    </source>
</reference>
<sequence length="474" mass="52481">MGPTQMARFLFEMSVKYSMPAVIFMNVSSEVSEARTMTLQRLTDCFYSTSQEQIAAAMKTFNSALNVSLQVDSLFDFDKMVSMLHHFGEPRREIASVEISPFDALPKAEWVALIKEYVLEIAPQVTSTLQAMEERLDALFSALASAANQPVAIAYATLCTAVNVDNSVKSTVQETSFSPLLGFACSVLQVCELDQAFESEVVSSAETSRSLRGLFASIRNNIISEVSSWPPSASVANGTSMQSALRQVRLMLPQDITVPDVPLPEASLTTTFASALFAARAYKFRVLRAKVQQRIPSHAAIAEPHVARFNNCLFLPASLYYHVTLREPAASNVLNFATVGFELATQLWLFLLESERWSNATLSNVLSSHSCLEDTGGKLGNAAHKKLIGFALGLVDAAKLARNTSWFAQYYVSSVRFSHAEMFYLTWAYNQCYLWRSQLSGLNVQAVLLRLPTFVRAFNCPQPSNRSHRDYCGI</sequence>